<gene>
    <name evidence="2" type="ORF">SAMN05421781_2337</name>
</gene>
<sequence length="264" mass="29471">MTLQFSVLASGSTGNAIYVQTGEQRLLIDAGLSGKKIVENLHAIGVDPAALDALIVTHEHSDHIKSVGVLSRKYQLPVYANLKTWQAMEGLIGKVPLEQKFHLDRNRPEAFGNIELEPFHVSHDAADPMFFVFHHEGKKLALATDMGYVSDQIKGTVKNADAYIFESNHDINLLRMGRYPWNVKKRILGDSGHVSNEDSAYALADIVGERTSRIYLAHLSRDNNMKDLARMTVKQVLEEEETGIGHTFHLYDTDPFLPTSLHAL</sequence>
<evidence type="ECO:0000313" key="3">
    <source>
        <dbReference type="Proteomes" id="UP000199488"/>
    </source>
</evidence>
<dbReference type="Gene3D" id="3.60.15.10">
    <property type="entry name" value="Ribonuclease Z/Hydroxyacylglutathione hydrolase-like"/>
    <property type="match status" value="1"/>
</dbReference>
<organism evidence="2 3">
    <name type="scientific">Marinococcus luteus</name>
    <dbReference type="NCBI Taxonomy" id="1122204"/>
    <lineage>
        <taxon>Bacteria</taxon>
        <taxon>Bacillati</taxon>
        <taxon>Bacillota</taxon>
        <taxon>Bacilli</taxon>
        <taxon>Bacillales</taxon>
        <taxon>Bacillaceae</taxon>
        <taxon>Marinococcus</taxon>
    </lineage>
</organism>
<name>A0A1H2WBW4_9BACI</name>
<dbReference type="SUPFAM" id="SSF56281">
    <property type="entry name" value="Metallo-hydrolase/oxidoreductase"/>
    <property type="match status" value="1"/>
</dbReference>
<dbReference type="AlphaFoldDB" id="A0A1H2WBW4"/>
<dbReference type="InterPro" id="IPR001279">
    <property type="entry name" value="Metallo-B-lactamas"/>
</dbReference>
<dbReference type="OrthoDB" id="9781189at2"/>
<keyword evidence="3" id="KW-1185">Reference proteome</keyword>
<dbReference type="InterPro" id="IPR036866">
    <property type="entry name" value="RibonucZ/Hydroxyglut_hydro"/>
</dbReference>
<evidence type="ECO:0000259" key="1">
    <source>
        <dbReference type="SMART" id="SM00849"/>
    </source>
</evidence>
<dbReference type="InterPro" id="IPR052533">
    <property type="entry name" value="WalJ/YycJ-like"/>
</dbReference>
<accession>A0A1H2WBW4</accession>
<feature type="domain" description="Metallo-beta-lactamase" evidence="1">
    <location>
        <begin position="13"/>
        <end position="218"/>
    </location>
</feature>
<dbReference type="RefSeq" id="WP_091615245.1">
    <property type="nucleotide sequence ID" value="NZ_FNNC01000005.1"/>
</dbReference>
<dbReference type="EMBL" id="FNNC01000005">
    <property type="protein sequence ID" value="SDW77529.1"/>
    <property type="molecule type" value="Genomic_DNA"/>
</dbReference>
<reference evidence="2 3" key="1">
    <citation type="submission" date="2016-10" db="EMBL/GenBank/DDBJ databases">
        <authorList>
            <person name="de Groot N.N."/>
        </authorList>
    </citation>
    <scope>NUCLEOTIDE SEQUENCE [LARGE SCALE GENOMIC DNA]</scope>
    <source>
        <strain evidence="2 3">DSM 23126</strain>
    </source>
</reference>
<evidence type="ECO:0000313" key="2">
    <source>
        <dbReference type="EMBL" id="SDW77529.1"/>
    </source>
</evidence>
<dbReference type="Pfam" id="PF00753">
    <property type="entry name" value="Lactamase_B"/>
    <property type="match status" value="1"/>
</dbReference>
<protein>
    <submittedName>
        <fullName evidence="2">Phosphoribosyl 1,2-cyclic phosphodiesterase</fullName>
    </submittedName>
</protein>
<dbReference type="SMART" id="SM00849">
    <property type="entry name" value="Lactamase_B"/>
    <property type="match status" value="1"/>
</dbReference>
<dbReference type="PANTHER" id="PTHR47619">
    <property type="entry name" value="METALLO-HYDROLASE YYCJ-RELATED"/>
    <property type="match status" value="1"/>
</dbReference>
<proteinExistence type="predicted"/>
<dbReference type="Proteomes" id="UP000199488">
    <property type="component" value="Unassembled WGS sequence"/>
</dbReference>
<dbReference type="STRING" id="1122204.SAMN05421781_2337"/>
<dbReference type="PANTHER" id="PTHR47619:SF1">
    <property type="entry name" value="EXODEOXYRIBONUCLEASE WALJ"/>
    <property type="match status" value="1"/>
</dbReference>